<sequence length="186" mass="19915">MLTPEQVAATRKANLDILFGLGNQVVESVEKLAELNMQVTRSTLADSFDLAQKALSVKEPQDWLALKDSLAAPTAEKVQSYNRQLFDIMLSTQTEFAKVAQTQCEAYVRQMQSVVEDVAKNAPAGSEAAVAALDSAIKAAQTLVETVQKTGQQAVEVARSNLDMAAAAASRNTKCASEPVSQAAKR</sequence>
<proteinExistence type="predicted"/>
<reference evidence="2 3" key="1">
    <citation type="submission" date="2018-01" db="EMBL/GenBank/DDBJ databases">
        <title>Species boundaries and ecological features among Paraburkholderia terrae DSMZ17804T, P. hospita DSMZ17164T and P. caribensis DSMZ13236T.</title>
        <authorList>
            <person name="Pratama A.A."/>
        </authorList>
    </citation>
    <scope>NUCLEOTIDE SEQUENCE [LARGE SCALE GENOMIC DNA]</scope>
    <source>
        <strain evidence="2 3">DSM 17164</strain>
    </source>
</reference>
<evidence type="ECO:0000313" key="2">
    <source>
        <dbReference type="EMBL" id="AUT76394.1"/>
    </source>
</evidence>
<dbReference type="RefSeq" id="WP_103154414.1">
    <property type="nucleotide sequence ID" value="NZ_CADFGJ010000014.1"/>
</dbReference>
<feature type="domain" description="Phasin" evidence="1">
    <location>
        <begin position="5"/>
        <end position="103"/>
    </location>
</feature>
<dbReference type="GeneID" id="55536390"/>
<protein>
    <submittedName>
        <fullName evidence="2">Phasin (PHA-granule associated protein)</fullName>
    </submittedName>
</protein>
<dbReference type="Proteomes" id="UP000236649">
    <property type="component" value="Chromosome 5"/>
</dbReference>
<dbReference type="InterPro" id="IPR018968">
    <property type="entry name" value="Phasin"/>
</dbReference>
<gene>
    <name evidence="2" type="ORF">C2L64_50090</name>
</gene>
<accession>A0AAN1JLP0</accession>
<evidence type="ECO:0000313" key="3">
    <source>
        <dbReference type="Proteomes" id="UP000236649"/>
    </source>
</evidence>
<organism evidence="2 3">
    <name type="scientific">Paraburkholderia hospita</name>
    <dbReference type="NCBI Taxonomy" id="169430"/>
    <lineage>
        <taxon>Bacteria</taxon>
        <taxon>Pseudomonadati</taxon>
        <taxon>Pseudomonadota</taxon>
        <taxon>Betaproteobacteria</taxon>
        <taxon>Burkholderiales</taxon>
        <taxon>Burkholderiaceae</taxon>
        <taxon>Paraburkholderia</taxon>
    </lineage>
</organism>
<dbReference type="KEGG" id="phs:C2L64_50090"/>
<dbReference type="InterPro" id="IPR010127">
    <property type="entry name" value="Phasin_subfam-1"/>
</dbReference>
<evidence type="ECO:0000259" key="1">
    <source>
        <dbReference type="Pfam" id="PF09361"/>
    </source>
</evidence>
<dbReference type="NCBIfam" id="TIGR01841">
    <property type="entry name" value="phasin"/>
    <property type="match status" value="1"/>
</dbReference>
<dbReference type="Pfam" id="PF09361">
    <property type="entry name" value="Phasin_2"/>
    <property type="match status" value="1"/>
</dbReference>
<dbReference type="AlphaFoldDB" id="A0AAN1JLP0"/>
<name>A0AAN1JLP0_9BURK</name>
<dbReference type="EMBL" id="CP026109">
    <property type="protein sequence ID" value="AUT76394.1"/>
    <property type="molecule type" value="Genomic_DNA"/>
</dbReference>